<feature type="domain" description="RNA polymerase sigma-70 ECF-like HTH" evidence="5">
    <location>
        <begin position="21"/>
        <end position="196"/>
    </location>
</feature>
<dbReference type="Pfam" id="PF07638">
    <property type="entry name" value="Sigma70_ECF"/>
    <property type="match status" value="1"/>
</dbReference>
<dbReference type="PANTHER" id="PTHR43133">
    <property type="entry name" value="RNA POLYMERASE ECF-TYPE SIGMA FACTO"/>
    <property type="match status" value="1"/>
</dbReference>
<dbReference type="RefSeq" id="WP_394476898.1">
    <property type="nucleotide sequence ID" value="NZ_JBIGHV010000002.1"/>
</dbReference>
<comment type="similarity">
    <text evidence="1">Belongs to the sigma-70 factor family. ECF subfamily.</text>
</comment>
<dbReference type="InterPro" id="IPR011517">
    <property type="entry name" value="RNA_pol_sigma70_ECF-like"/>
</dbReference>
<name>A0ABW7EYY0_9BURK</name>
<accession>A0ABW7EYY0</accession>
<dbReference type="Gene3D" id="1.10.10.10">
    <property type="entry name" value="Winged helix-like DNA-binding domain superfamily/Winged helix DNA-binding domain"/>
    <property type="match status" value="1"/>
</dbReference>
<keyword evidence="4" id="KW-0804">Transcription</keyword>
<evidence type="ECO:0000256" key="3">
    <source>
        <dbReference type="ARBA" id="ARBA00023082"/>
    </source>
</evidence>
<keyword evidence="2" id="KW-0805">Transcription regulation</keyword>
<protein>
    <submittedName>
        <fullName evidence="6">ECF-type sigma factor</fullName>
    </submittedName>
</protein>
<keyword evidence="3" id="KW-0731">Sigma factor</keyword>
<dbReference type="NCBIfam" id="TIGR02937">
    <property type="entry name" value="sigma70-ECF"/>
    <property type="match status" value="1"/>
</dbReference>
<dbReference type="Proteomes" id="UP001606210">
    <property type="component" value="Unassembled WGS sequence"/>
</dbReference>
<evidence type="ECO:0000313" key="7">
    <source>
        <dbReference type="Proteomes" id="UP001606210"/>
    </source>
</evidence>
<reference evidence="6 7" key="1">
    <citation type="submission" date="2024-08" db="EMBL/GenBank/DDBJ databases">
        <authorList>
            <person name="Lu H."/>
        </authorList>
    </citation>
    <scope>NUCLEOTIDE SEQUENCE [LARGE SCALE GENOMIC DNA]</scope>
    <source>
        <strain evidence="6 7">LYH14W</strain>
    </source>
</reference>
<dbReference type="InterPro" id="IPR014284">
    <property type="entry name" value="RNA_pol_sigma-70_dom"/>
</dbReference>
<dbReference type="InterPro" id="IPR036388">
    <property type="entry name" value="WH-like_DNA-bd_sf"/>
</dbReference>
<dbReference type="SUPFAM" id="SSF88659">
    <property type="entry name" value="Sigma3 and sigma4 domains of RNA polymerase sigma factors"/>
    <property type="match status" value="1"/>
</dbReference>
<evidence type="ECO:0000259" key="5">
    <source>
        <dbReference type="Pfam" id="PF07638"/>
    </source>
</evidence>
<evidence type="ECO:0000256" key="2">
    <source>
        <dbReference type="ARBA" id="ARBA00023015"/>
    </source>
</evidence>
<proteinExistence type="inferred from homology"/>
<dbReference type="InterPro" id="IPR053812">
    <property type="entry name" value="HTH_Sigma70_ECF-like"/>
</dbReference>
<dbReference type="InterPro" id="IPR039425">
    <property type="entry name" value="RNA_pol_sigma-70-like"/>
</dbReference>
<keyword evidence="7" id="KW-1185">Reference proteome</keyword>
<evidence type="ECO:0000256" key="4">
    <source>
        <dbReference type="ARBA" id="ARBA00023163"/>
    </source>
</evidence>
<dbReference type="SUPFAM" id="SSF88946">
    <property type="entry name" value="Sigma2 domain of RNA polymerase sigma factors"/>
    <property type="match status" value="1"/>
</dbReference>
<gene>
    <name evidence="6" type="ORF">ACG00Y_05970</name>
</gene>
<dbReference type="NCBIfam" id="TIGR02999">
    <property type="entry name" value="Sig-70_X6"/>
    <property type="match status" value="1"/>
</dbReference>
<evidence type="ECO:0000256" key="1">
    <source>
        <dbReference type="ARBA" id="ARBA00010641"/>
    </source>
</evidence>
<dbReference type="InterPro" id="IPR013325">
    <property type="entry name" value="RNA_pol_sigma_r2"/>
</dbReference>
<dbReference type="Gene3D" id="1.10.1740.10">
    <property type="match status" value="1"/>
</dbReference>
<evidence type="ECO:0000313" key="6">
    <source>
        <dbReference type="EMBL" id="MFG6429446.1"/>
    </source>
</evidence>
<organism evidence="6 7">
    <name type="scientific">Pelomonas parva</name>
    <dbReference type="NCBI Taxonomy" id="3299032"/>
    <lineage>
        <taxon>Bacteria</taxon>
        <taxon>Pseudomonadati</taxon>
        <taxon>Pseudomonadota</taxon>
        <taxon>Betaproteobacteria</taxon>
        <taxon>Burkholderiales</taxon>
        <taxon>Sphaerotilaceae</taxon>
        <taxon>Roseateles</taxon>
    </lineage>
</organism>
<dbReference type="EMBL" id="JBIGHV010000002">
    <property type="protein sequence ID" value="MFG6429446.1"/>
    <property type="molecule type" value="Genomic_DNA"/>
</dbReference>
<sequence>MNPIASPSPDPPPPAADGRPLTQLLRDWQAGDAQALRRLLAWVQAELMRLAQSRLRGQDSPSLGAEDLLQEALLRLVNGAPDWHDRQHFFATVSLAMRQVLVDHARRRQAGKRAAGAGWQLVDWTLADPGEEAQTADLLTLDSLLQQLEAEDPRAAQIVQLTYFVGLEREDIATLMSLSVATVDRELRHARAWLSAGLGRASL</sequence>
<dbReference type="PANTHER" id="PTHR43133:SF39">
    <property type="entry name" value="SIMILAR TO RNA POLYMERASE SIGMA-E FACTOR"/>
    <property type="match status" value="1"/>
</dbReference>
<dbReference type="InterPro" id="IPR013324">
    <property type="entry name" value="RNA_pol_sigma_r3/r4-like"/>
</dbReference>
<comment type="caution">
    <text evidence="6">The sequence shown here is derived from an EMBL/GenBank/DDBJ whole genome shotgun (WGS) entry which is preliminary data.</text>
</comment>